<dbReference type="eggNOG" id="COG1045">
    <property type="taxonomic scope" value="Bacteria"/>
</dbReference>
<evidence type="ECO:0000256" key="1">
    <source>
        <dbReference type="ARBA" id="ARBA00004876"/>
    </source>
</evidence>
<dbReference type="InterPro" id="IPR053376">
    <property type="entry name" value="Serine_acetyltransferase"/>
</dbReference>
<evidence type="ECO:0000256" key="10">
    <source>
        <dbReference type="SAM" id="MobiDB-lite"/>
    </source>
</evidence>
<evidence type="ECO:0000256" key="7">
    <source>
        <dbReference type="ARBA" id="ARBA00023192"/>
    </source>
</evidence>
<dbReference type="Pfam" id="PF00132">
    <property type="entry name" value="Hexapep"/>
    <property type="match status" value="1"/>
</dbReference>
<comment type="similarity">
    <text evidence="2">Belongs to the transferase hexapeptide repeat family.</text>
</comment>
<dbReference type="PROSITE" id="PS00101">
    <property type="entry name" value="HEXAPEP_TRANSFERASES"/>
    <property type="match status" value="1"/>
</dbReference>
<dbReference type="Gene3D" id="1.10.3130.10">
    <property type="entry name" value="serine acetyltransferase, domain 1"/>
    <property type="match status" value="1"/>
</dbReference>
<dbReference type="AlphaFoldDB" id="A0A066YV72"/>
<dbReference type="EMBL" id="JNBY01000094">
    <property type="protein sequence ID" value="KDN83879.1"/>
    <property type="molecule type" value="Genomic_DNA"/>
</dbReference>
<dbReference type="GO" id="GO:0009001">
    <property type="term" value="F:serine O-acetyltransferase activity"/>
    <property type="evidence" value="ECO:0007669"/>
    <property type="project" value="UniProtKB-EC"/>
</dbReference>
<proteinExistence type="inferred from homology"/>
<dbReference type="InterPro" id="IPR018357">
    <property type="entry name" value="Hexapep_transf_CS"/>
</dbReference>
<reference evidence="11 12" key="1">
    <citation type="submission" date="2014-05" db="EMBL/GenBank/DDBJ databases">
        <title>Draft Genome Sequence of Kitasatospora cheerisanensis KCTC 2395.</title>
        <authorList>
            <person name="Nam D.H."/>
        </authorList>
    </citation>
    <scope>NUCLEOTIDE SEQUENCE [LARGE SCALE GENOMIC DNA]</scope>
    <source>
        <strain evidence="11 12">KCTC 2395</strain>
    </source>
</reference>
<dbReference type="RefSeq" id="WP_051653299.1">
    <property type="nucleotide sequence ID" value="NZ_KK853997.1"/>
</dbReference>
<sequence length="216" mass="22573">MTPRGPLPRLRAALRGVRETLDVVVARDPSVHSRGEALLHPTALTLAGHRLAHALYLRRHRIAARLVSAVAKVLTGGIEIHPGATIGRRFFIDHGSGTVIGETALIGDDVSLFHQVTLGSLGWWHDRARADRGARRHPRLGDGVTVGAGATLLGPISVGDGALIGARALVMDDVPKGGRALAVRSCADGPTPAGPSARPTDDSPAPNATKGMARRD</sequence>
<name>A0A066YV72_9ACTN</name>
<evidence type="ECO:0000256" key="2">
    <source>
        <dbReference type="ARBA" id="ARBA00007274"/>
    </source>
</evidence>
<keyword evidence="4" id="KW-0028">Amino-acid biosynthesis</keyword>
<keyword evidence="12" id="KW-1185">Reference proteome</keyword>
<comment type="pathway">
    <text evidence="1">Amino-acid biosynthesis; L-cysteine biosynthesis; L-cysteine from L-serine: step 1/2.</text>
</comment>
<dbReference type="NCBIfam" id="NF041874">
    <property type="entry name" value="EPS_EpsC"/>
    <property type="match status" value="1"/>
</dbReference>
<gene>
    <name evidence="11" type="ORF">KCH_45280</name>
</gene>
<evidence type="ECO:0000256" key="3">
    <source>
        <dbReference type="ARBA" id="ARBA00013266"/>
    </source>
</evidence>
<comment type="caution">
    <text evidence="11">The sequence shown here is derived from an EMBL/GenBank/DDBJ whole genome shotgun (WGS) entry which is preliminary data.</text>
</comment>
<dbReference type="GO" id="GO:0019344">
    <property type="term" value="P:cysteine biosynthetic process"/>
    <property type="evidence" value="ECO:0007669"/>
    <property type="project" value="UniProtKB-KW"/>
</dbReference>
<protein>
    <recommendedName>
        <fullName evidence="3">serine O-acetyltransferase</fullName>
        <ecNumber evidence="3">2.3.1.30</ecNumber>
    </recommendedName>
</protein>
<feature type="region of interest" description="Disordered" evidence="10">
    <location>
        <begin position="185"/>
        <end position="216"/>
    </location>
</feature>
<dbReference type="PATRIC" id="fig|1348663.4.peg.4369"/>
<dbReference type="CDD" id="cd03354">
    <property type="entry name" value="LbH_SAT"/>
    <property type="match status" value="1"/>
</dbReference>
<evidence type="ECO:0000313" key="12">
    <source>
        <dbReference type="Proteomes" id="UP000027178"/>
    </source>
</evidence>
<keyword evidence="6" id="KW-0677">Repeat</keyword>
<evidence type="ECO:0000256" key="4">
    <source>
        <dbReference type="ARBA" id="ARBA00022605"/>
    </source>
</evidence>
<dbReference type="InterPro" id="IPR001451">
    <property type="entry name" value="Hexapep"/>
</dbReference>
<dbReference type="InterPro" id="IPR042122">
    <property type="entry name" value="Ser_AcTrfase_N_sf"/>
</dbReference>
<evidence type="ECO:0000313" key="11">
    <source>
        <dbReference type="EMBL" id="KDN83879.1"/>
    </source>
</evidence>
<dbReference type="InterPro" id="IPR045304">
    <property type="entry name" value="LbH_SAT"/>
</dbReference>
<comment type="catalytic activity">
    <reaction evidence="9">
        <text>L-serine + acetyl-CoA = O-acetyl-L-serine + CoA</text>
        <dbReference type="Rhea" id="RHEA:24560"/>
        <dbReference type="ChEBI" id="CHEBI:33384"/>
        <dbReference type="ChEBI" id="CHEBI:57287"/>
        <dbReference type="ChEBI" id="CHEBI:57288"/>
        <dbReference type="ChEBI" id="CHEBI:58340"/>
        <dbReference type="EC" id="2.3.1.30"/>
    </reaction>
</comment>
<dbReference type="HOGENOM" id="CLU_051638_10_1_11"/>
<keyword evidence="5 11" id="KW-0808">Transferase</keyword>
<dbReference type="SUPFAM" id="SSF51161">
    <property type="entry name" value="Trimeric LpxA-like enzymes"/>
    <property type="match status" value="1"/>
</dbReference>
<dbReference type="PANTHER" id="PTHR42811">
    <property type="entry name" value="SERINE ACETYLTRANSFERASE"/>
    <property type="match status" value="1"/>
</dbReference>
<accession>A0A066YV72</accession>
<dbReference type="OrthoDB" id="9801456at2"/>
<organism evidence="11 12">
    <name type="scientific">Kitasatospora cheerisanensis KCTC 2395</name>
    <dbReference type="NCBI Taxonomy" id="1348663"/>
    <lineage>
        <taxon>Bacteria</taxon>
        <taxon>Bacillati</taxon>
        <taxon>Actinomycetota</taxon>
        <taxon>Actinomycetes</taxon>
        <taxon>Kitasatosporales</taxon>
        <taxon>Streptomycetaceae</taxon>
        <taxon>Kitasatospora</taxon>
    </lineage>
</organism>
<dbReference type="Gene3D" id="2.160.10.10">
    <property type="entry name" value="Hexapeptide repeat proteins"/>
    <property type="match status" value="1"/>
</dbReference>
<dbReference type="EC" id="2.3.1.30" evidence="3"/>
<keyword evidence="8 11" id="KW-0012">Acyltransferase</keyword>
<evidence type="ECO:0000256" key="8">
    <source>
        <dbReference type="ARBA" id="ARBA00023315"/>
    </source>
</evidence>
<keyword evidence="7" id="KW-0198">Cysteine biosynthesis</keyword>
<dbReference type="Proteomes" id="UP000027178">
    <property type="component" value="Unassembled WGS sequence"/>
</dbReference>
<dbReference type="InterPro" id="IPR011004">
    <property type="entry name" value="Trimer_LpxA-like_sf"/>
</dbReference>
<evidence type="ECO:0000256" key="5">
    <source>
        <dbReference type="ARBA" id="ARBA00022679"/>
    </source>
</evidence>
<evidence type="ECO:0000256" key="6">
    <source>
        <dbReference type="ARBA" id="ARBA00022737"/>
    </source>
</evidence>
<evidence type="ECO:0000256" key="9">
    <source>
        <dbReference type="ARBA" id="ARBA00049486"/>
    </source>
</evidence>